<reference evidence="7" key="1">
    <citation type="submission" date="2022-01" db="EMBL/GenBank/DDBJ databases">
        <authorList>
            <person name="King R."/>
        </authorList>
    </citation>
    <scope>NUCLEOTIDE SEQUENCE</scope>
</reference>
<dbReference type="Proteomes" id="UP001153636">
    <property type="component" value="Chromosome 8"/>
</dbReference>
<evidence type="ECO:0000313" key="8">
    <source>
        <dbReference type="Proteomes" id="UP001153636"/>
    </source>
</evidence>
<dbReference type="InterPro" id="IPR035441">
    <property type="entry name" value="TFIIS/LEDGF_dom_sf"/>
</dbReference>
<dbReference type="Gene3D" id="2.30.30.140">
    <property type="match status" value="1"/>
</dbReference>
<dbReference type="SMART" id="SM00293">
    <property type="entry name" value="PWWP"/>
    <property type="match status" value="1"/>
</dbReference>
<feature type="region of interest" description="Disordered" evidence="5">
    <location>
        <begin position="79"/>
        <end position="242"/>
    </location>
</feature>
<sequence length="565" mass="64569">MKRPNFKVGDKVFAKVKGYPPWPAHIVAENGKKFNVEFYGTGETGSIKSEDLFYYLKNKEKFQKPLKRKDYIDAFEQIEEAVKEDGGDGDESPNSNDSISNESLNSSSANNSIAEKTEKKTGIKRKRSLPQEPPAETSTPKKKSARLSKVSEDVQKSEISETTDEPEKVHKSVSPKKSPKITKSPKVDIEKEKVAEVKEETKPEENDENKPKDDKIAEKESVKDETTEIEETSEVMEKEEVEETPVEKQYKIDLVTEKSLKNNIIYAEHVKKSEKLFKDRKPDPREDDANQVLPVKLSSGKMGGIKLHLTWPLKFDNEYDRAIYDETVSKRVLDAKQKIEEGTVSLEDMENIIPDIELSAEGVDQMVALKQLEDKKVRVARLKLEAELLRLDVKIKNCLGLDKADPKEALGYLEEMCNLEFDDVVLKKHLHIVEMVRRLRKYVGNTREWKMNDESLNEFTKQAEKVREMAEKVYGKFKQAVKLPENCSSFFEGFTDLVNQFRADCKELELTESDIFVLSSEPRSRQAFLNRLDEKETEKNTNDASNPVQEKLIVNGTAEVSEEAS</sequence>
<name>A0A9P0GLU6_9CUCU</name>
<feature type="region of interest" description="Disordered" evidence="5">
    <location>
        <begin position="531"/>
        <end position="565"/>
    </location>
</feature>
<accession>A0A9P0GLU6</accession>
<feature type="domain" description="PWWP" evidence="6">
    <location>
        <begin position="8"/>
        <end position="58"/>
    </location>
</feature>
<keyword evidence="8" id="KW-1185">Reference proteome</keyword>
<dbReference type="Pfam" id="PF11467">
    <property type="entry name" value="LEDGF"/>
    <property type="match status" value="1"/>
</dbReference>
<keyword evidence="3" id="KW-0175">Coiled coil</keyword>
<dbReference type="AlphaFoldDB" id="A0A9P0GLU6"/>
<feature type="compositionally biased region" description="Basic and acidic residues" evidence="5">
    <location>
        <begin position="149"/>
        <end position="170"/>
    </location>
</feature>
<dbReference type="EMBL" id="OV651820">
    <property type="protein sequence ID" value="CAH1114501.1"/>
    <property type="molecule type" value="Genomic_DNA"/>
</dbReference>
<evidence type="ECO:0000256" key="3">
    <source>
        <dbReference type="ARBA" id="ARBA00023054"/>
    </source>
</evidence>
<protein>
    <recommendedName>
        <fullName evidence="6">PWWP domain-containing protein</fullName>
    </recommendedName>
</protein>
<feature type="compositionally biased region" description="Low complexity" evidence="5">
    <location>
        <begin position="94"/>
        <end position="112"/>
    </location>
</feature>
<dbReference type="Pfam" id="PF00855">
    <property type="entry name" value="PWWP"/>
    <property type="match status" value="1"/>
</dbReference>
<evidence type="ECO:0000256" key="5">
    <source>
        <dbReference type="SAM" id="MobiDB-lite"/>
    </source>
</evidence>
<evidence type="ECO:0000256" key="1">
    <source>
        <dbReference type="ARBA" id="ARBA00004123"/>
    </source>
</evidence>
<proteinExistence type="inferred from homology"/>
<comment type="similarity">
    <text evidence="2">Belongs to the HDGF family.</text>
</comment>
<evidence type="ECO:0000256" key="2">
    <source>
        <dbReference type="ARBA" id="ARBA00005309"/>
    </source>
</evidence>
<dbReference type="GO" id="GO:0005634">
    <property type="term" value="C:nucleus"/>
    <property type="evidence" value="ECO:0007669"/>
    <property type="project" value="UniProtKB-SubCell"/>
</dbReference>
<dbReference type="PANTHER" id="PTHR12550:SF70">
    <property type="entry name" value="JIL-1 ANCHORING AND STABILIZING PROTEIN, ISOFORM A"/>
    <property type="match status" value="1"/>
</dbReference>
<dbReference type="SUPFAM" id="SSF140576">
    <property type="entry name" value="HIV integrase-binding domain"/>
    <property type="match status" value="1"/>
</dbReference>
<dbReference type="InterPro" id="IPR000313">
    <property type="entry name" value="PWWP_dom"/>
</dbReference>
<organism evidence="7 8">
    <name type="scientific">Psylliodes chrysocephalus</name>
    <dbReference type="NCBI Taxonomy" id="3402493"/>
    <lineage>
        <taxon>Eukaryota</taxon>
        <taxon>Metazoa</taxon>
        <taxon>Ecdysozoa</taxon>
        <taxon>Arthropoda</taxon>
        <taxon>Hexapoda</taxon>
        <taxon>Insecta</taxon>
        <taxon>Pterygota</taxon>
        <taxon>Neoptera</taxon>
        <taxon>Endopterygota</taxon>
        <taxon>Coleoptera</taxon>
        <taxon>Polyphaga</taxon>
        <taxon>Cucujiformia</taxon>
        <taxon>Chrysomeloidea</taxon>
        <taxon>Chrysomelidae</taxon>
        <taxon>Galerucinae</taxon>
        <taxon>Alticini</taxon>
        <taxon>Psylliodes</taxon>
    </lineage>
</organism>
<dbReference type="Gene3D" id="1.20.930.10">
    <property type="entry name" value="Conserved domain common to transcription factors TFIIS, elongin A, CRSP70"/>
    <property type="match status" value="1"/>
</dbReference>
<feature type="compositionally biased region" description="Acidic residues" evidence="5">
    <location>
        <begin position="227"/>
        <end position="242"/>
    </location>
</feature>
<dbReference type="SUPFAM" id="SSF63748">
    <property type="entry name" value="Tudor/PWWP/MBT"/>
    <property type="match status" value="1"/>
</dbReference>
<evidence type="ECO:0000313" key="7">
    <source>
        <dbReference type="EMBL" id="CAH1114501.1"/>
    </source>
</evidence>
<evidence type="ECO:0000259" key="6">
    <source>
        <dbReference type="PROSITE" id="PS50812"/>
    </source>
</evidence>
<dbReference type="InterPro" id="IPR036218">
    <property type="entry name" value="HIVI-bd_sf"/>
</dbReference>
<dbReference type="CDD" id="cd05834">
    <property type="entry name" value="PWWP_HRP"/>
    <property type="match status" value="1"/>
</dbReference>
<evidence type="ECO:0000256" key="4">
    <source>
        <dbReference type="ARBA" id="ARBA00023242"/>
    </source>
</evidence>
<feature type="compositionally biased region" description="Basic and acidic residues" evidence="5">
    <location>
        <begin position="185"/>
        <end position="226"/>
    </location>
</feature>
<feature type="compositionally biased region" description="Basic and acidic residues" evidence="5">
    <location>
        <begin position="531"/>
        <end position="541"/>
    </location>
</feature>
<keyword evidence="4" id="KW-0539">Nucleus</keyword>
<comment type="subcellular location">
    <subcellularLocation>
        <location evidence="1">Nucleus</location>
    </subcellularLocation>
</comment>
<dbReference type="PANTHER" id="PTHR12550">
    <property type="entry name" value="HEPATOMA-DERIVED GROWTH FACTOR-RELATED"/>
    <property type="match status" value="1"/>
</dbReference>
<feature type="compositionally biased region" description="Basic residues" evidence="5">
    <location>
        <begin position="171"/>
        <end position="180"/>
    </location>
</feature>
<dbReference type="OrthoDB" id="62853at2759"/>
<dbReference type="PROSITE" id="PS50812">
    <property type="entry name" value="PWWP"/>
    <property type="match status" value="1"/>
</dbReference>
<dbReference type="InterPro" id="IPR021567">
    <property type="entry name" value="LEDGF_IBD"/>
</dbReference>
<gene>
    <name evidence="7" type="ORF">PSYICH_LOCUS14805</name>
</gene>